<organism evidence="1 2">
    <name type="scientific">Iphiclides podalirius</name>
    <name type="common">scarce swallowtail</name>
    <dbReference type="NCBI Taxonomy" id="110791"/>
    <lineage>
        <taxon>Eukaryota</taxon>
        <taxon>Metazoa</taxon>
        <taxon>Ecdysozoa</taxon>
        <taxon>Arthropoda</taxon>
        <taxon>Hexapoda</taxon>
        <taxon>Insecta</taxon>
        <taxon>Pterygota</taxon>
        <taxon>Neoptera</taxon>
        <taxon>Endopterygota</taxon>
        <taxon>Lepidoptera</taxon>
        <taxon>Glossata</taxon>
        <taxon>Ditrysia</taxon>
        <taxon>Papilionoidea</taxon>
        <taxon>Papilionidae</taxon>
        <taxon>Papilioninae</taxon>
        <taxon>Iphiclides</taxon>
    </lineage>
</organism>
<name>A0ABN8HQH0_9NEOP</name>
<sequence>MPVEATQSGSALRIVGSWAIVSKTRGSKWMRPAVYKHWGERTGCDQYRVGSAAAGPRRLPDAHLPRETRPLLEHGVAERERRRMQWRRAYYADVLNGRLPTAVCALP</sequence>
<evidence type="ECO:0000313" key="2">
    <source>
        <dbReference type="Proteomes" id="UP000837857"/>
    </source>
</evidence>
<accession>A0ABN8HQH0</accession>
<evidence type="ECO:0000313" key="1">
    <source>
        <dbReference type="EMBL" id="CAH2035343.1"/>
    </source>
</evidence>
<dbReference type="Proteomes" id="UP000837857">
    <property type="component" value="Chromosome 1"/>
</dbReference>
<gene>
    <name evidence="1" type="ORF">IPOD504_LOCUS516</name>
</gene>
<protein>
    <submittedName>
        <fullName evidence="1">Uncharacterized protein</fullName>
    </submittedName>
</protein>
<dbReference type="EMBL" id="OW152813">
    <property type="protein sequence ID" value="CAH2035343.1"/>
    <property type="molecule type" value="Genomic_DNA"/>
</dbReference>
<proteinExistence type="predicted"/>
<reference evidence="1" key="1">
    <citation type="submission" date="2022-03" db="EMBL/GenBank/DDBJ databases">
        <authorList>
            <person name="Martin H S."/>
        </authorList>
    </citation>
    <scope>NUCLEOTIDE SEQUENCE</scope>
</reference>
<keyword evidence="2" id="KW-1185">Reference proteome</keyword>
<feature type="non-terminal residue" evidence="1">
    <location>
        <position position="107"/>
    </location>
</feature>